<proteinExistence type="predicted"/>
<dbReference type="Proteomes" id="UP000430843">
    <property type="component" value="Unassembled WGS sequence"/>
</dbReference>
<feature type="region of interest" description="Disordered" evidence="1">
    <location>
        <begin position="38"/>
        <end position="74"/>
    </location>
</feature>
<sequence length="74" mass="8148">MRWPDGLNAVKLPFFFEAARSAWDRDLRRDRAAPNGFAALASDHIPRQSDRYPNGPKQAGRAPCPEQAGIGTLA</sequence>
<evidence type="ECO:0000313" key="4">
    <source>
        <dbReference type="Proteomes" id="UP000430843"/>
    </source>
</evidence>
<evidence type="ECO:0000313" key="3">
    <source>
        <dbReference type="EMBL" id="NKW11441.1"/>
    </source>
</evidence>
<dbReference type="EMBL" id="JAAXZB010000006">
    <property type="protein sequence ID" value="NKW11441.1"/>
    <property type="molecule type" value="Genomic_DNA"/>
</dbReference>
<dbReference type="AlphaFoldDB" id="A0A7X6FT41"/>
<dbReference type="RefSeq" id="WP_151678453.1">
    <property type="nucleotide sequence ID" value="NZ_WBWA01000022.1"/>
</dbReference>
<reference evidence="3 5" key="2">
    <citation type="submission" date="2020-04" db="EMBL/GenBank/DDBJ databases">
        <title>Whole genome sequencing of clinical and environmental type strains of Ochrobactrum.</title>
        <authorList>
            <person name="Dharne M."/>
        </authorList>
    </citation>
    <scope>NUCLEOTIDE SEQUENCE [LARGE SCALE GENOMIC DNA]</scope>
    <source>
        <strain evidence="3 5">DSM 13340</strain>
    </source>
</reference>
<organism evidence="3 5">
    <name type="scientific">Brucella tritici</name>
    <dbReference type="NCBI Taxonomy" id="94626"/>
    <lineage>
        <taxon>Bacteria</taxon>
        <taxon>Pseudomonadati</taxon>
        <taxon>Pseudomonadota</taxon>
        <taxon>Alphaproteobacteria</taxon>
        <taxon>Hyphomicrobiales</taxon>
        <taxon>Brucellaceae</taxon>
        <taxon>Brucella/Ochrobactrum group</taxon>
        <taxon>Brucella</taxon>
    </lineage>
</organism>
<protein>
    <submittedName>
        <fullName evidence="3">Uncharacterized protein</fullName>
    </submittedName>
</protein>
<dbReference type="EMBL" id="WBWA01000022">
    <property type="protein sequence ID" value="KAB2663302.1"/>
    <property type="molecule type" value="Genomic_DNA"/>
</dbReference>
<evidence type="ECO:0000313" key="2">
    <source>
        <dbReference type="EMBL" id="KAB2663302.1"/>
    </source>
</evidence>
<evidence type="ECO:0000313" key="5">
    <source>
        <dbReference type="Proteomes" id="UP000558475"/>
    </source>
</evidence>
<evidence type="ECO:0000256" key="1">
    <source>
        <dbReference type="SAM" id="MobiDB-lite"/>
    </source>
</evidence>
<comment type="caution">
    <text evidence="3">The sequence shown here is derived from an EMBL/GenBank/DDBJ whole genome shotgun (WGS) entry which is preliminary data.</text>
</comment>
<name>A0A7X6FT41_9HYPH</name>
<dbReference type="Proteomes" id="UP000558475">
    <property type="component" value="Unassembled WGS sequence"/>
</dbReference>
<keyword evidence="4" id="KW-1185">Reference proteome</keyword>
<reference evidence="2 4" key="1">
    <citation type="submission" date="2019-09" db="EMBL/GenBank/DDBJ databases">
        <title>Taxonomic organization of the family Brucellaceae based on a phylogenomic approach.</title>
        <authorList>
            <person name="Leclercq S."/>
            <person name="Cloeckaert A."/>
            <person name="Zygmunt M.S."/>
        </authorList>
    </citation>
    <scope>NUCLEOTIDE SEQUENCE [LARGE SCALE GENOMIC DNA]</scope>
    <source>
        <strain evidence="2 4">LMG 18957</strain>
    </source>
</reference>
<accession>A0A7X6FT41</accession>
<gene>
    <name evidence="2" type="ORF">F9K91_18920</name>
    <name evidence="3" type="ORF">HGG76_28125</name>
</gene>